<name>A0A814DRB7_9BILA</name>
<dbReference type="Gene3D" id="3.40.50.300">
    <property type="entry name" value="P-loop containing nucleotide triphosphate hydrolases"/>
    <property type="match status" value="2"/>
</dbReference>
<reference evidence="1" key="1">
    <citation type="submission" date="2021-02" db="EMBL/GenBank/DDBJ databases">
        <authorList>
            <person name="Nowell W R."/>
        </authorList>
    </citation>
    <scope>NUCLEOTIDE SEQUENCE</scope>
    <source>
        <strain evidence="1">Ploen Becks lab</strain>
    </source>
</reference>
<comment type="caution">
    <text evidence="1">The sequence shown here is derived from an EMBL/GenBank/DDBJ whole genome shotgun (WGS) entry which is preliminary data.</text>
</comment>
<dbReference type="SUPFAM" id="SSF52540">
    <property type="entry name" value="P-loop containing nucleoside triphosphate hydrolases"/>
    <property type="match status" value="2"/>
</dbReference>
<sequence length="1083" mass="127376">PNLVNCTNNHVGQIYRIFPKLKNKIGNEWEIDNKFFGNLCKTSKIDRIDGLITSTFYGHNLDYILPYFDILTGQPYKSLVKKIEKWPIIDFTKFSNSINNQSKKMNIFKNLFDVKGIICEVANFGLKLIFNDIRLDINNSTLSSLFIFLFELSSKSREINFNQFWLVHDYLDKNNHFSVKPLNLIDHFFLDYEAHYREEDIDKYHLREITSNDMDRCLFLLYNQFKKNKKFIQSKDLLDILNKIEVNPINNTIDFHGIENSAEDTMRKLFYRDPDFVLFVKNLNMPRLNPNIIQNHYYEINEKENETIRNSLLNKKLVIFKGIFKCGKTEMAKSFCIKNELEFTSYLINANSEKDFSESFKELIPVEFIHKNTGTFTNKLTELKDHLSKTKQKVLFILDNVKNETNTQLYEFFEHLKELTNVKFIVTTRSDTLKINKNKEYVEIPLKNDSFNKDFLKTEFDSLNENLKNLMKMISCYDFDCLIFGRYPNLGECINELKNNSFLSEISISNRIYLYINKDKHLNTIISNYEFTGQIKEIFDLSTSKIIIEKFSNLLLTINSDEINKKLENFMGNCDLFIKSRFEKNLKEIILRDEIKNSKIYKILLAFKEKLQDEIKESFNILFDKFASYSKDESYEQTLEIMDNQEELNFLLEKLNSSLEPNSSTIEVKEEHKNFTNFAFIGNSSSGKSTIINFLLGNELKCVQKGTRIRPQWEIHVNSELPNYNPGPKIGNNKFKSETEYISKYVSHERRHVYWDFPGFHDSRGLVQNIKNAILINMFTEKIKHFNFILVLNTNDFKTSKGDGFIKIIELLHKLCSVENLESSLSIILTKCEEFKSIEKLETSDIDELKKTYLKDFQDIFNENKNLPFSKYIEIFTKEEMLPRMAFFANQNVDGAFVADKSFICLNDILLNNTSCSTMSFSLSLDEDDQHKINRLMMLLASYLKLLLDKHLIYNVKNHFTILINDISINKEKIRKEIEKFGNLEQKRLNKTTRNDIDSILNRLYKLPKNTNYGNTVTKILKSYQFLNNLLDQKNCSLSELCSNSLNYFMQLLFRFDQMSQQSSFNADLQENLIICNSPLLTA</sequence>
<proteinExistence type="predicted"/>
<organism evidence="1 2">
    <name type="scientific">Brachionus calyciflorus</name>
    <dbReference type="NCBI Taxonomy" id="104777"/>
    <lineage>
        <taxon>Eukaryota</taxon>
        <taxon>Metazoa</taxon>
        <taxon>Spiralia</taxon>
        <taxon>Gnathifera</taxon>
        <taxon>Rotifera</taxon>
        <taxon>Eurotatoria</taxon>
        <taxon>Monogononta</taxon>
        <taxon>Pseudotrocha</taxon>
        <taxon>Ploima</taxon>
        <taxon>Brachionidae</taxon>
        <taxon>Brachionus</taxon>
    </lineage>
</organism>
<dbReference type="EMBL" id="CAJNOC010002968">
    <property type="protein sequence ID" value="CAF0960659.1"/>
    <property type="molecule type" value="Genomic_DNA"/>
</dbReference>
<evidence type="ECO:0000313" key="2">
    <source>
        <dbReference type="Proteomes" id="UP000663879"/>
    </source>
</evidence>
<evidence type="ECO:0008006" key="3">
    <source>
        <dbReference type="Google" id="ProtNLM"/>
    </source>
</evidence>
<dbReference type="Proteomes" id="UP000663879">
    <property type="component" value="Unassembled WGS sequence"/>
</dbReference>
<keyword evidence="2" id="KW-1185">Reference proteome</keyword>
<feature type="non-terminal residue" evidence="1">
    <location>
        <position position="1"/>
    </location>
</feature>
<dbReference type="OrthoDB" id="2386367at2759"/>
<dbReference type="AlphaFoldDB" id="A0A814DRB7"/>
<gene>
    <name evidence="1" type="ORF">OXX778_LOCUS14430</name>
</gene>
<accession>A0A814DRB7</accession>
<protein>
    <recommendedName>
        <fullName evidence="3">G domain-containing protein</fullName>
    </recommendedName>
</protein>
<evidence type="ECO:0000313" key="1">
    <source>
        <dbReference type="EMBL" id="CAF0960659.1"/>
    </source>
</evidence>
<dbReference type="InterPro" id="IPR027417">
    <property type="entry name" value="P-loop_NTPase"/>
</dbReference>